<dbReference type="AlphaFoldDB" id="A0AA45WY20"/>
<name>A0AA45WY20_9CLOT</name>
<keyword evidence="2" id="KW-0560">Oxidoreductase</keyword>
<keyword evidence="5" id="KW-1185">Reference proteome</keyword>
<proteinExistence type="inferred from homology"/>
<reference evidence="4" key="1">
    <citation type="submission" date="2017-05" db="EMBL/GenBank/DDBJ databases">
        <authorList>
            <person name="Varghese N."/>
            <person name="Submissions S."/>
        </authorList>
    </citation>
    <scope>NUCLEOTIDE SEQUENCE</scope>
    <source>
        <strain evidence="4">Su22</strain>
    </source>
</reference>
<evidence type="ECO:0000313" key="5">
    <source>
        <dbReference type="Proteomes" id="UP001158066"/>
    </source>
</evidence>
<dbReference type="Proteomes" id="UP001158066">
    <property type="component" value="Unassembled WGS sequence"/>
</dbReference>
<evidence type="ECO:0000256" key="1">
    <source>
        <dbReference type="ARBA" id="ARBA00007118"/>
    </source>
</evidence>
<evidence type="ECO:0000256" key="2">
    <source>
        <dbReference type="ARBA" id="ARBA00023002"/>
    </source>
</evidence>
<protein>
    <submittedName>
        <fullName evidence="4">Nitroreductase</fullName>
    </submittedName>
</protein>
<dbReference type="Pfam" id="PF00881">
    <property type="entry name" value="Nitroreductase"/>
    <property type="match status" value="1"/>
</dbReference>
<dbReference type="InterPro" id="IPR000415">
    <property type="entry name" value="Nitroreductase-like"/>
</dbReference>
<dbReference type="EMBL" id="FXUF01000014">
    <property type="protein sequence ID" value="SMP66687.1"/>
    <property type="molecule type" value="Genomic_DNA"/>
</dbReference>
<sequence>MLTSVETRRSIRKYEDRPVEDEKITAILESARWAPSGNNTQPWRFIVIQSQEMREKVAAVSHQQKWMLTAPVHIACVADLSSRITGHPEVVLTEESPQHELKQVIRDTAIATEHLVLEAENQGLGTCWVAWFTQEEIRPVLGVPGDKYVVAVITVGYPAHAPAPTPRKKLSDIVRWETW</sequence>
<dbReference type="GO" id="GO:0016491">
    <property type="term" value="F:oxidoreductase activity"/>
    <property type="evidence" value="ECO:0007669"/>
    <property type="project" value="UniProtKB-KW"/>
</dbReference>
<dbReference type="InterPro" id="IPR029479">
    <property type="entry name" value="Nitroreductase"/>
</dbReference>
<dbReference type="Gene3D" id="3.40.109.10">
    <property type="entry name" value="NADH Oxidase"/>
    <property type="match status" value="1"/>
</dbReference>
<feature type="domain" description="Nitroreductase" evidence="3">
    <location>
        <begin position="6"/>
        <end position="157"/>
    </location>
</feature>
<comment type="caution">
    <text evidence="4">The sequence shown here is derived from an EMBL/GenBank/DDBJ whole genome shotgun (WGS) entry which is preliminary data.</text>
</comment>
<dbReference type="SUPFAM" id="SSF55469">
    <property type="entry name" value="FMN-dependent nitroreductase-like"/>
    <property type="match status" value="1"/>
</dbReference>
<dbReference type="RefSeq" id="WP_283410304.1">
    <property type="nucleotide sequence ID" value="NZ_FXUF01000014.1"/>
</dbReference>
<evidence type="ECO:0000313" key="4">
    <source>
        <dbReference type="EMBL" id="SMP66687.1"/>
    </source>
</evidence>
<gene>
    <name evidence="4" type="ORF">SAMN06296020_11469</name>
</gene>
<dbReference type="PANTHER" id="PTHR43673">
    <property type="entry name" value="NAD(P)H NITROREDUCTASE YDGI-RELATED"/>
    <property type="match status" value="1"/>
</dbReference>
<accession>A0AA45WY20</accession>
<comment type="similarity">
    <text evidence="1">Belongs to the nitroreductase family.</text>
</comment>
<organism evidence="4 5">
    <name type="scientific">Anoxynatronum buryatiense</name>
    <dbReference type="NCBI Taxonomy" id="489973"/>
    <lineage>
        <taxon>Bacteria</taxon>
        <taxon>Bacillati</taxon>
        <taxon>Bacillota</taxon>
        <taxon>Clostridia</taxon>
        <taxon>Eubacteriales</taxon>
        <taxon>Clostridiaceae</taxon>
        <taxon>Anoxynatronum</taxon>
    </lineage>
</organism>
<dbReference type="PANTHER" id="PTHR43673:SF10">
    <property type="entry name" value="NADH DEHYDROGENASE_NAD(P)H NITROREDUCTASE XCC3605-RELATED"/>
    <property type="match status" value="1"/>
</dbReference>
<evidence type="ECO:0000259" key="3">
    <source>
        <dbReference type="Pfam" id="PF00881"/>
    </source>
</evidence>